<feature type="signal peptide" evidence="2">
    <location>
        <begin position="1"/>
        <end position="24"/>
    </location>
</feature>
<keyword evidence="2" id="KW-0732">Signal</keyword>
<accession>A0A2P8DFC8</accession>
<gene>
    <name evidence="3" type="ORF">CLV63_11384</name>
</gene>
<organism evidence="3 4">
    <name type="scientific">Murinocardiopsis flavida</name>
    <dbReference type="NCBI Taxonomy" id="645275"/>
    <lineage>
        <taxon>Bacteria</taxon>
        <taxon>Bacillati</taxon>
        <taxon>Actinomycetota</taxon>
        <taxon>Actinomycetes</taxon>
        <taxon>Streptosporangiales</taxon>
        <taxon>Nocardiopsidaceae</taxon>
        <taxon>Murinocardiopsis</taxon>
    </lineage>
</organism>
<protein>
    <submittedName>
        <fullName evidence="3">Uncharacterized protein</fullName>
    </submittedName>
</protein>
<evidence type="ECO:0000313" key="4">
    <source>
        <dbReference type="Proteomes" id="UP000240542"/>
    </source>
</evidence>
<dbReference type="Proteomes" id="UP000240542">
    <property type="component" value="Unassembled WGS sequence"/>
</dbReference>
<feature type="region of interest" description="Disordered" evidence="1">
    <location>
        <begin position="25"/>
        <end position="68"/>
    </location>
</feature>
<feature type="region of interest" description="Disordered" evidence="1">
    <location>
        <begin position="127"/>
        <end position="154"/>
    </location>
</feature>
<dbReference type="PROSITE" id="PS51257">
    <property type="entry name" value="PROKAR_LIPOPROTEIN"/>
    <property type="match status" value="1"/>
</dbReference>
<proteinExistence type="predicted"/>
<evidence type="ECO:0000313" key="3">
    <source>
        <dbReference type="EMBL" id="PSK95921.1"/>
    </source>
</evidence>
<keyword evidence="4" id="KW-1185">Reference proteome</keyword>
<evidence type="ECO:0000256" key="1">
    <source>
        <dbReference type="SAM" id="MobiDB-lite"/>
    </source>
</evidence>
<comment type="caution">
    <text evidence="3">The sequence shown here is derived from an EMBL/GenBank/DDBJ whole genome shotgun (WGS) entry which is preliminary data.</text>
</comment>
<feature type="chain" id="PRO_5015165920" evidence="2">
    <location>
        <begin position="25"/>
        <end position="154"/>
    </location>
</feature>
<evidence type="ECO:0000256" key="2">
    <source>
        <dbReference type="SAM" id="SignalP"/>
    </source>
</evidence>
<name>A0A2P8DFC8_9ACTN</name>
<dbReference type="AlphaFoldDB" id="A0A2P8DFC8"/>
<sequence>MRNRRTALAVLALTAALVSFTAACSTGSEDDGVDEPSAMSEATPERRTFDPSPAVEPGSEAAATLEQTTRKRVGALKIGLISVREGTASLSITGPGIEKRSPLVRKGAKGDVITLDNGITIAIDEVRAGRKSEDDPAPAGGSGSAVDLTVTQPE</sequence>
<dbReference type="EMBL" id="PYGA01000013">
    <property type="protein sequence ID" value="PSK95921.1"/>
    <property type="molecule type" value="Genomic_DNA"/>
</dbReference>
<reference evidence="3 4" key="1">
    <citation type="submission" date="2018-03" db="EMBL/GenBank/DDBJ databases">
        <title>Genomic Encyclopedia of Archaeal and Bacterial Type Strains, Phase II (KMG-II): from individual species to whole genera.</title>
        <authorList>
            <person name="Goeker M."/>
        </authorList>
    </citation>
    <scope>NUCLEOTIDE SEQUENCE [LARGE SCALE GENOMIC DNA]</scope>
    <source>
        <strain evidence="3 4">DSM 45312</strain>
    </source>
</reference>
<dbReference type="RefSeq" id="WP_106584378.1">
    <property type="nucleotide sequence ID" value="NZ_PYGA01000013.1"/>
</dbReference>
<dbReference type="OrthoDB" id="9918548at2"/>